<evidence type="ECO:0000256" key="1">
    <source>
        <dbReference type="SAM" id="Phobius"/>
    </source>
</evidence>
<protein>
    <submittedName>
        <fullName evidence="2">Uncharacterized protein</fullName>
    </submittedName>
</protein>
<sequence length="115" mass="12976">MKRRKKNSSLKKYNKLNKISSLIWVLAGLGIFGFGIYYMEIFEKIFGVLAAIYGLVSLSTSKSPAAIKKSEQGRLAFLSLLLIIYSLVNPLGNIAILFDIYKRDWVIRGGLDEKK</sequence>
<keyword evidence="1" id="KW-0472">Membrane</keyword>
<evidence type="ECO:0000313" key="3">
    <source>
        <dbReference type="Proteomes" id="UP001637994"/>
    </source>
</evidence>
<dbReference type="Proteomes" id="UP001637994">
    <property type="component" value="Unassembled WGS sequence"/>
</dbReference>
<comment type="caution">
    <text evidence="2">The sequence shown here is derived from an EMBL/GenBank/DDBJ whole genome shotgun (WGS) entry which is preliminary data.</text>
</comment>
<reference evidence="2 3" key="1">
    <citation type="journal article" date="2025" name="Anaerobe">
        <title>Description of Anaerococcus kampingiae sp. nov., Anaerococcus groningensis sp. nov., Anaerococcus martiniensis sp. nov., and Anaerococcus cruorum sp. nov., isolated from human clinical specimens.</title>
        <authorList>
            <person name="Boiten K.E."/>
            <person name="Meijer J."/>
            <person name="van Wezel E.M."/>
            <person name="Veloo A.C.M."/>
        </authorList>
    </citation>
    <scope>NUCLEOTIDE SEQUENCE [LARGE SCALE GENOMIC DNA]</scope>
    <source>
        <strain evidence="2 3">ENR0874</strain>
    </source>
</reference>
<feature type="transmembrane region" description="Helical" evidence="1">
    <location>
        <begin position="75"/>
        <end position="98"/>
    </location>
</feature>
<keyword evidence="1" id="KW-0812">Transmembrane</keyword>
<accession>A0ABW9MF53</accession>
<dbReference type="RefSeq" id="WP_410035930.1">
    <property type="nucleotide sequence ID" value="NZ_JBGMEF010000037.1"/>
</dbReference>
<gene>
    <name evidence="2" type="ORF">ACCQ42_08585</name>
</gene>
<name>A0ABW9MF53_9FIRM</name>
<feature type="transmembrane region" description="Helical" evidence="1">
    <location>
        <begin position="21"/>
        <end position="39"/>
    </location>
</feature>
<keyword evidence="1" id="KW-1133">Transmembrane helix</keyword>
<evidence type="ECO:0000313" key="2">
    <source>
        <dbReference type="EMBL" id="MFO3667824.1"/>
    </source>
</evidence>
<organism evidence="2 3">
    <name type="scientific">Anaerococcus kampingae</name>
    <dbReference type="NCBI Taxonomy" id="3115614"/>
    <lineage>
        <taxon>Bacteria</taxon>
        <taxon>Bacillati</taxon>
        <taxon>Bacillota</taxon>
        <taxon>Tissierellia</taxon>
        <taxon>Tissierellales</taxon>
        <taxon>Peptoniphilaceae</taxon>
        <taxon>Anaerococcus</taxon>
    </lineage>
</organism>
<dbReference type="EMBL" id="JBGMEF010000037">
    <property type="protein sequence ID" value="MFO3667824.1"/>
    <property type="molecule type" value="Genomic_DNA"/>
</dbReference>
<proteinExistence type="predicted"/>
<keyword evidence="3" id="KW-1185">Reference proteome</keyword>